<feature type="active site" description="Proton acceptor" evidence="8">
    <location>
        <position position="222"/>
    </location>
</feature>
<dbReference type="PANTHER" id="PTHR31689:SF0">
    <property type="entry name" value="DIAMINOPIMELATE EPIMERASE"/>
    <property type="match status" value="1"/>
</dbReference>
<dbReference type="InterPro" id="IPR018510">
    <property type="entry name" value="DAP_epimerase_AS"/>
</dbReference>
<evidence type="ECO:0000256" key="5">
    <source>
        <dbReference type="ARBA" id="ARBA00023154"/>
    </source>
</evidence>
<evidence type="ECO:0000313" key="10">
    <source>
        <dbReference type="EMBL" id="SFI59600.1"/>
    </source>
</evidence>
<gene>
    <name evidence="8" type="primary">dapF</name>
    <name evidence="10" type="ORF">SAMN05216258_1085</name>
</gene>
<comment type="subunit">
    <text evidence="8">Homodimer.</text>
</comment>
<keyword evidence="5 8" id="KW-0457">Lysine biosynthesis</keyword>
<dbReference type="EMBL" id="FOQH01000008">
    <property type="protein sequence ID" value="SFI59600.1"/>
    <property type="molecule type" value="Genomic_DNA"/>
</dbReference>
<dbReference type="GO" id="GO:0008837">
    <property type="term" value="F:diaminopimelate epimerase activity"/>
    <property type="evidence" value="ECO:0007669"/>
    <property type="project" value="UniProtKB-UniRule"/>
</dbReference>
<proteinExistence type="inferred from homology"/>
<dbReference type="UniPathway" id="UPA00034">
    <property type="reaction ID" value="UER00025"/>
</dbReference>
<feature type="site" description="Could be important to modulate the pK values of the two catalytic cysteine residues" evidence="8">
    <location>
        <position position="164"/>
    </location>
</feature>
<evidence type="ECO:0000256" key="7">
    <source>
        <dbReference type="ARBA" id="ARBA00051712"/>
    </source>
</evidence>
<protein>
    <recommendedName>
        <fullName evidence="3 8">Diaminopimelate epimerase</fullName>
        <shortName evidence="8">DAP epimerase</shortName>
        <ecNumber evidence="3 8">5.1.1.7</ecNumber>
    </recommendedName>
    <alternativeName>
        <fullName evidence="8">PLP-independent amino acid racemase</fullName>
    </alternativeName>
</protein>
<comment type="pathway">
    <text evidence="1 8">Amino-acid biosynthesis; L-lysine biosynthesis via DAP pathway; DL-2,6-diaminopimelate from LL-2,6-diaminopimelate: step 1/1.</text>
</comment>
<keyword evidence="8" id="KW-0963">Cytoplasm</keyword>
<dbReference type="Gene3D" id="3.10.310.10">
    <property type="entry name" value="Diaminopimelate Epimerase, Chain A, domain 1"/>
    <property type="match status" value="2"/>
</dbReference>
<feature type="binding site" evidence="8">
    <location>
        <position position="20"/>
    </location>
    <ligand>
        <name>substrate</name>
    </ligand>
</feature>
<dbReference type="STRING" id="1114924.SAMN05216258_1085"/>
<feature type="binding site" evidence="8">
    <location>
        <position position="76"/>
    </location>
    <ligand>
        <name>substrate</name>
    </ligand>
</feature>
<keyword evidence="4 8" id="KW-0028">Amino-acid biosynthesis</keyword>
<dbReference type="PANTHER" id="PTHR31689">
    <property type="entry name" value="DIAMINOPIMELATE EPIMERASE, CHLOROPLASTIC"/>
    <property type="match status" value="1"/>
</dbReference>
<reference evidence="10 11" key="1">
    <citation type="submission" date="2016-10" db="EMBL/GenBank/DDBJ databases">
        <authorList>
            <person name="de Groot N.N."/>
        </authorList>
    </citation>
    <scope>NUCLEOTIDE SEQUENCE [LARGE SCALE GENOMIC DNA]</scope>
    <source>
        <strain evidence="10 11">CGMCC 1.11030</strain>
    </source>
</reference>
<keyword evidence="11" id="KW-1185">Reference proteome</keyword>
<organism evidence="10 11">
    <name type="scientific">Albimonas pacifica</name>
    <dbReference type="NCBI Taxonomy" id="1114924"/>
    <lineage>
        <taxon>Bacteria</taxon>
        <taxon>Pseudomonadati</taxon>
        <taxon>Pseudomonadota</taxon>
        <taxon>Alphaproteobacteria</taxon>
        <taxon>Rhodobacterales</taxon>
        <taxon>Paracoccaceae</taxon>
        <taxon>Albimonas</taxon>
    </lineage>
</organism>
<dbReference type="Proteomes" id="UP000199377">
    <property type="component" value="Unassembled WGS sequence"/>
</dbReference>
<comment type="catalytic activity">
    <reaction evidence="7 8">
        <text>(2S,6S)-2,6-diaminopimelate = meso-2,6-diaminopimelate</text>
        <dbReference type="Rhea" id="RHEA:15393"/>
        <dbReference type="ChEBI" id="CHEBI:57609"/>
        <dbReference type="ChEBI" id="CHEBI:57791"/>
        <dbReference type="EC" id="5.1.1.7"/>
    </reaction>
</comment>
<feature type="active site" description="Proton donor" evidence="8">
    <location>
        <position position="85"/>
    </location>
</feature>
<dbReference type="RefSeq" id="WP_245779197.1">
    <property type="nucleotide sequence ID" value="NZ_FOQH01000008.1"/>
</dbReference>
<feature type="binding site" evidence="8">
    <location>
        <begin position="223"/>
        <end position="224"/>
    </location>
    <ligand>
        <name>substrate</name>
    </ligand>
</feature>
<feature type="binding site" evidence="8">
    <location>
        <begin position="213"/>
        <end position="214"/>
    </location>
    <ligand>
        <name>substrate</name>
    </ligand>
</feature>
<evidence type="ECO:0000256" key="4">
    <source>
        <dbReference type="ARBA" id="ARBA00022605"/>
    </source>
</evidence>
<evidence type="ECO:0000256" key="6">
    <source>
        <dbReference type="ARBA" id="ARBA00023235"/>
    </source>
</evidence>
<sequence>MAKDASSAPLRFRKMHGLGNDFVVIDARAGGPRVTPSLARALGDRHRGVGFDQLAEIVTGAELGDPEADAGLIFWNADGSTAGACGNATRCVASLLLAETGRGAVAIRTEHGRLTGRLREDGLIEVNMGAPALDWASVPLAREVDTLALPLPGAPAAVSMGNPHCVFVVEDAEAVDLTARGPEIERHPLFPQRTNVEFISLIAPDRLRLRVWERGAGVTLACGSGACAAVVAAARLGVTGRRAVVELDGGALEIEWLPEDQGGGVLMAGPVATVFEAELSPAFLDALPAEA</sequence>
<feature type="site" description="Could be important to modulate the pK values of the two catalytic cysteine residues" evidence="8">
    <location>
        <position position="213"/>
    </location>
</feature>
<dbReference type="GO" id="GO:0009089">
    <property type="term" value="P:lysine biosynthetic process via diaminopimelate"/>
    <property type="evidence" value="ECO:0007669"/>
    <property type="project" value="UniProtKB-UniRule"/>
</dbReference>
<name>A0A1I3JHK9_9RHOB</name>
<evidence type="ECO:0000256" key="8">
    <source>
        <dbReference type="HAMAP-Rule" id="MF_00197"/>
    </source>
</evidence>
<accession>A0A1I3JHK9</accession>
<evidence type="ECO:0000256" key="9">
    <source>
        <dbReference type="PROSITE-ProRule" id="PRU10125"/>
    </source>
</evidence>
<feature type="binding site" evidence="8">
    <location>
        <position position="162"/>
    </location>
    <ligand>
        <name>substrate</name>
    </ligand>
</feature>
<feature type="binding site" evidence="8">
    <location>
        <position position="195"/>
    </location>
    <ligand>
        <name>substrate</name>
    </ligand>
</feature>
<evidence type="ECO:0000313" key="11">
    <source>
        <dbReference type="Proteomes" id="UP000199377"/>
    </source>
</evidence>
<feature type="active site" evidence="9">
    <location>
        <position position="85"/>
    </location>
</feature>
<keyword evidence="6 8" id="KW-0413">Isomerase</keyword>
<dbReference type="NCBIfam" id="TIGR00652">
    <property type="entry name" value="DapF"/>
    <property type="match status" value="1"/>
</dbReference>
<dbReference type="InterPro" id="IPR001653">
    <property type="entry name" value="DAP_epimerase_DapF"/>
</dbReference>
<dbReference type="Pfam" id="PF01678">
    <property type="entry name" value="DAP_epimerase"/>
    <property type="match status" value="2"/>
</dbReference>
<evidence type="ECO:0000256" key="3">
    <source>
        <dbReference type="ARBA" id="ARBA00013080"/>
    </source>
</evidence>
<evidence type="ECO:0000256" key="1">
    <source>
        <dbReference type="ARBA" id="ARBA00005196"/>
    </source>
</evidence>
<feature type="binding site" evidence="8">
    <location>
        <position position="53"/>
    </location>
    <ligand>
        <name>substrate</name>
    </ligand>
</feature>
<evidence type="ECO:0000256" key="2">
    <source>
        <dbReference type="ARBA" id="ARBA00010219"/>
    </source>
</evidence>
<dbReference type="AlphaFoldDB" id="A0A1I3JHK9"/>
<dbReference type="GO" id="GO:0005829">
    <property type="term" value="C:cytosol"/>
    <property type="evidence" value="ECO:0007669"/>
    <property type="project" value="TreeGrafter"/>
</dbReference>
<comment type="similarity">
    <text evidence="2 8">Belongs to the diaminopimelate epimerase family.</text>
</comment>
<comment type="function">
    <text evidence="8">Catalyzes the stereoinversion of LL-2,6-diaminopimelate (L,L-DAP) to meso-diaminopimelate (meso-DAP), a precursor of L-lysine and an essential component of the bacterial peptidoglycan.</text>
</comment>
<dbReference type="PROSITE" id="PS01326">
    <property type="entry name" value="DAP_EPIMERASE"/>
    <property type="match status" value="1"/>
</dbReference>
<comment type="subcellular location">
    <subcellularLocation>
        <location evidence="8">Cytoplasm</location>
    </subcellularLocation>
</comment>
<dbReference type="HAMAP" id="MF_00197">
    <property type="entry name" value="DAP_epimerase"/>
    <property type="match status" value="1"/>
</dbReference>
<feature type="binding site" evidence="8">
    <location>
        <begin position="86"/>
        <end position="87"/>
    </location>
    <ligand>
        <name>substrate</name>
    </ligand>
</feature>
<dbReference type="SUPFAM" id="SSF54506">
    <property type="entry name" value="Diaminopimelate epimerase-like"/>
    <property type="match status" value="2"/>
</dbReference>
<dbReference type="EC" id="5.1.1.7" evidence="3 8"/>